<dbReference type="EMBL" id="JAIWYP010000002">
    <property type="protein sequence ID" value="KAH3872522.1"/>
    <property type="molecule type" value="Genomic_DNA"/>
</dbReference>
<name>A0A9D4RN72_DREPO</name>
<reference evidence="1" key="1">
    <citation type="journal article" date="2019" name="bioRxiv">
        <title>The Genome of the Zebra Mussel, Dreissena polymorpha: A Resource for Invasive Species Research.</title>
        <authorList>
            <person name="McCartney M.A."/>
            <person name="Auch B."/>
            <person name="Kono T."/>
            <person name="Mallez S."/>
            <person name="Zhang Y."/>
            <person name="Obille A."/>
            <person name="Becker A."/>
            <person name="Abrahante J.E."/>
            <person name="Garbe J."/>
            <person name="Badalamenti J.P."/>
            <person name="Herman A."/>
            <person name="Mangelson H."/>
            <person name="Liachko I."/>
            <person name="Sullivan S."/>
            <person name="Sone E.D."/>
            <person name="Koren S."/>
            <person name="Silverstein K.A.T."/>
            <person name="Beckman K.B."/>
            <person name="Gohl D.M."/>
        </authorList>
    </citation>
    <scope>NUCLEOTIDE SEQUENCE</scope>
    <source>
        <strain evidence="1">Duluth1</strain>
        <tissue evidence="1">Whole animal</tissue>
    </source>
</reference>
<keyword evidence="2" id="KW-1185">Reference proteome</keyword>
<accession>A0A9D4RN72</accession>
<evidence type="ECO:0000313" key="1">
    <source>
        <dbReference type="EMBL" id="KAH3872522.1"/>
    </source>
</evidence>
<comment type="caution">
    <text evidence="1">The sequence shown here is derived from an EMBL/GenBank/DDBJ whole genome shotgun (WGS) entry which is preliminary data.</text>
</comment>
<reference evidence="1" key="2">
    <citation type="submission" date="2020-11" db="EMBL/GenBank/DDBJ databases">
        <authorList>
            <person name="McCartney M.A."/>
            <person name="Auch B."/>
            <person name="Kono T."/>
            <person name="Mallez S."/>
            <person name="Becker A."/>
            <person name="Gohl D.M."/>
            <person name="Silverstein K.A.T."/>
            <person name="Koren S."/>
            <person name="Bechman K.B."/>
            <person name="Herman A."/>
            <person name="Abrahante J.E."/>
            <person name="Garbe J."/>
        </authorList>
    </citation>
    <scope>NUCLEOTIDE SEQUENCE</scope>
    <source>
        <strain evidence="1">Duluth1</strain>
        <tissue evidence="1">Whole animal</tissue>
    </source>
</reference>
<protein>
    <submittedName>
        <fullName evidence="1">Uncharacterized protein</fullName>
    </submittedName>
</protein>
<evidence type="ECO:0000313" key="2">
    <source>
        <dbReference type="Proteomes" id="UP000828390"/>
    </source>
</evidence>
<proteinExistence type="predicted"/>
<organism evidence="1 2">
    <name type="scientific">Dreissena polymorpha</name>
    <name type="common">Zebra mussel</name>
    <name type="synonym">Mytilus polymorpha</name>
    <dbReference type="NCBI Taxonomy" id="45954"/>
    <lineage>
        <taxon>Eukaryota</taxon>
        <taxon>Metazoa</taxon>
        <taxon>Spiralia</taxon>
        <taxon>Lophotrochozoa</taxon>
        <taxon>Mollusca</taxon>
        <taxon>Bivalvia</taxon>
        <taxon>Autobranchia</taxon>
        <taxon>Heteroconchia</taxon>
        <taxon>Euheterodonta</taxon>
        <taxon>Imparidentia</taxon>
        <taxon>Neoheterodontei</taxon>
        <taxon>Myida</taxon>
        <taxon>Dreissenoidea</taxon>
        <taxon>Dreissenidae</taxon>
        <taxon>Dreissena</taxon>
    </lineage>
</organism>
<dbReference type="AlphaFoldDB" id="A0A9D4RN72"/>
<gene>
    <name evidence="1" type="ORF">DPMN_035739</name>
</gene>
<sequence>MVLEYPNRVTPDMTFYGKKGLRIPKQCNSRYDLLWVNGSRISKQCNLRYDLLGKKGLRTPKKCNSRYDLLWAKNWSRISKQSNSRNDILWGKMGIEYPNSVTPDTTWLGEKGP</sequence>
<dbReference type="Proteomes" id="UP000828390">
    <property type="component" value="Unassembled WGS sequence"/>
</dbReference>